<dbReference type="SUPFAM" id="SSF54665">
    <property type="entry name" value="CO dehydrogenase molybdoprotein N-domain-like"/>
    <property type="match status" value="1"/>
</dbReference>
<evidence type="ECO:0000259" key="4">
    <source>
        <dbReference type="SMART" id="SM01008"/>
    </source>
</evidence>
<evidence type="ECO:0000313" key="6">
    <source>
        <dbReference type="Proteomes" id="UP000564885"/>
    </source>
</evidence>
<dbReference type="InterPro" id="IPR000674">
    <property type="entry name" value="Ald_Oxase/Xan_DH_a/b"/>
</dbReference>
<dbReference type="SMART" id="SM01008">
    <property type="entry name" value="Ald_Xan_dh_C"/>
    <property type="match status" value="1"/>
</dbReference>
<dbReference type="InterPro" id="IPR036856">
    <property type="entry name" value="Ald_Oxase/Xan_DH_a/b_sf"/>
</dbReference>
<evidence type="ECO:0000313" key="5">
    <source>
        <dbReference type="EMBL" id="NNM70945.1"/>
    </source>
</evidence>
<dbReference type="RefSeq" id="WP_171216462.1">
    <property type="nucleotide sequence ID" value="NZ_JABEPP010000001.1"/>
</dbReference>
<evidence type="ECO:0000256" key="1">
    <source>
        <dbReference type="ARBA" id="ARBA00022505"/>
    </source>
</evidence>
<dbReference type="GO" id="GO:0005506">
    <property type="term" value="F:iron ion binding"/>
    <property type="evidence" value="ECO:0007669"/>
    <property type="project" value="InterPro"/>
</dbReference>
<accession>A0A849I3I9</accession>
<dbReference type="InterPro" id="IPR037165">
    <property type="entry name" value="AldOxase/xan_DH_Mopterin-bd_sf"/>
</dbReference>
<dbReference type="Gene3D" id="3.90.1170.50">
    <property type="entry name" value="Aldehyde oxidase/xanthine dehydrogenase, a/b hammerhead"/>
    <property type="match status" value="1"/>
</dbReference>
<organism evidence="5 6">
    <name type="scientific">Enterovirga aerilata</name>
    <dbReference type="NCBI Taxonomy" id="2730920"/>
    <lineage>
        <taxon>Bacteria</taxon>
        <taxon>Pseudomonadati</taxon>
        <taxon>Pseudomonadota</taxon>
        <taxon>Alphaproteobacteria</taxon>
        <taxon>Hyphomicrobiales</taxon>
        <taxon>Methylobacteriaceae</taxon>
        <taxon>Enterovirga</taxon>
    </lineage>
</organism>
<comment type="caution">
    <text evidence="5">The sequence shown here is derived from an EMBL/GenBank/DDBJ whole genome shotgun (WGS) entry which is preliminary data.</text>
</comment>
<reference evidence="5 6" key="1">
    <citation type="submission" date="2020-04" db="EMBL/GenBank/DDBJ databases">
        <title>Enterovirga sp. isolate from soil.</title>
        <authorList>
            <person name="Chea S."/>
            <person name="Kim D.-U."/>
        </authorList>
    </citation>
    <scope>NUCLEOTIDE SEQUENCE [LARGE SCALE GENOMIC DNA]</scope>
    <source>
        <strain evidence="5 6">DB1703</strain>
    </source>
</reference>
<feature type="region of interest" description="Disordered" evidence="3">
    <location>
        <begin position="1"/>
        <end position="30"/>
    </location>
</feature>
<dbReference type="Proteomes" id="UP000564885">
    <property type="component" value="Unassembled WGS sequence"/>
</dbReference>
<dbReference type="SUPFAM" id="SSF56003">
    <property type="entry name" value="Molybdenum cofactor-binding domain"/>
    <property type="match status" value="1"/>
</dbReference>
<evidence type="ECO:0000256" key="3">
    <source>
        <dbReference type="SAM" id="MobiDB-lite"/>
    </source>
</evidence>
<evidence type="ECO:0000256" key="2">
    <source>
        <dbReference type="ARBA" id="ARBA00023002"/>
    </source>
</evidence>
<dbReference type="PANTHER" id="PTHR11908:SF132">
    <property type="entry name" value="ALDEHYDE OXIDASE 1-RELATED"/>
    <property type="match status" value="1"/>
</dbReference>
<protein>
    <submittedName>
        <fullName evidence="5">Xanthine dehydrogenase family protein</fullName>
    </submittedName>
</protein>
<dbReference type="Gene3D" id="3.30.365.10">
    <property type="entry name" value="Aldehyde oxidase/xanthine dehydrogenase, molybdopterin binding domain"/>
    <property type="match status" value="4"/>
</dbReference>
<dbReference type="PANTHER" id="PTHR11908">
    <property type="entry name" value="XANTHINE DEHYDROGENASE"/>
    <property type="match status" value="1"/>
</dbReference>
<keyword evidence="1" id="KW-0500">Molybdenum</keyword>
<dbReference type="EMBL" id="JABEPP010000001">
    <property type="protein sequence ID" value="NNM70945.1"/>
    <property type="molecule type" value="Genomic_DNA"/>
</dbReference>
<feature type="domain" description="Aldehyde oxidase/xanthine dehydrogenase a/b hammerhead" evidence="4">
    <location>
        <begin position="37"/>
        <end position="152"/>
    </location>
</feature>
<dbReference type="InterPro" id="IPR046867">
    <property type="entry name" value="AldOxase/xan_DH_MoCoBD2"/>
</dbReference>
<dbReference type="AlphaFoldDB" id="A0A849I3I9"/>
<name>A0A849I3I9_9HYPH</name>
<dbReference type="Pfam" id="PF02738">
    <property type="entry name" value="MoCoBD_1"/>
    <property type="match status" value="1"/>
</dbReference>
<dbReference type="Pfam" id="PF20256">
    <property type="entry name" value="MoCoBD_2"/>
    <property type="match status" value="1"/>
</dbReference>
<sequence length="799" mass="85327">MSAKLDTTGPTGLSELDRPNSYIGRSVPRPNLTRLTQGRGQYVSDVVLPRMGHVAFVRSPHAHARIVSIETAAAKAAPGVIAVVTGRELAGVCTPWIGVLTHLKGLKSAPQHPIAIEKASWQGEAVAAVVAQTRAQAEDAAELVAVDYEELPVVTDMETALDPGTPVIHPELGDNLAWERLHVAGDPDAAFASADHVIEATFGFGRHTGVTLEPRAVVADYNAGDGRLTVYQATQAPHMIQNILAKHLDLPESQVRVLCKDVGGSFGIKVHVYADEVATAALSKLLRRPVKFVADRIESFVTDIHARDHRVKGRIGVMNDGTITAFEIDDLTGIGPYSMYPRTSAIEANQVVNFTGGQYTCPNYRALARVVFQNKNVTCQYRAVGHPIACSVTEGLVDLAARRIGMDPVEIRRKNVIPDDAYPCQSSAGMKFERLSHQAALEKLLDMMDLEALRADQAEARRRGIHRGIGIASFIEVTNPSAAFYGVGGARISSQDGVTVRMDAQGSIHVASSVTEQGQGAEAVTAQVVATAFGVPIERVRVVTGDTDNTPYGGGTWASRAAGIGGEAAWQAGKVLRGNVLSVAGAILQAQAENLDIRDGLVVDAETGRERMPLDEVARIAYFRPDTLPPGVQPEFVATRHYVPKRYPFAFTNGIQGSYVEVDAETGFIKLLKHWCVEDCGTILNPQLVDEQVRGGIVQGLGPALYEHCLYDEHGQLLNGNMADYLVPMAFEMPDIEVGHVSTPTGESELGAKGAGEAGTAGAAAAVMNAVNDALAPFGVVLTSIPMTPERVLRALGRV</sequence>
<proteinExistence type="predicted"/>
<keyword evidence="6" id="KW-1185">Reference proteome</keyword>
<dbReference type="Pfam" id="PF01315">
    <property type="entry name" value="Ald_Xan_dh_C"/>
    <property type="match status" value="1"/>
</dbReference>
<dbReference type="GO" id="GO:0016491">
    <property type="term" value="F:oxidoreductase activity"/>
    <property type="evidence" value="ECO:0007669"/>
    <property type="project" value="UniProtKB-KW"/>
</dbReference>
<dbReference type="InterPro" id="IPR016208">
    <property type="entry name" value="Ald_Oxase/xanthine_DH-like"/>
</dbReference>
<dbReference type="InterPro" id="IPR008274">
    <property type="entry name" value="AldOxase/xan_DH_MoCoBD1"/>
</dbReference>
<keyword evidence="2" id="KW-0560">Oxidoreductase</keyword>
<gene>
    <name evidence="5" type="ORF">HJG44_00860</name>
</gene>